<accession>A0ACC1JP15</accession>
<keyword evidence="2" id="KW-1185">Reference proteome</keyword>
<name>A0ACC1JP15_9FUNG</name>
<gene>
    <name evidence="1" type="ORF">IWQ57_005244</name>
</gene>
<proteinExistence type="predicted"/>
<reference evidence="1" key="1">
    <citation type="submission" date="2022-07" db="EMBL/GenBank/DDBJ databases">
        <title>Phylogenomic reconstructions and comparative analyses of Kickxellomycotina fungi.</title>
        <authorList>
            <person name="Reynolds N.K."/>
            <person name="Stajich J.E."/>
            <person name="Barry K."/>
            <person name="Grigoriev I.V."/>
            <person name="Crous P."/>
            <person name="Smith M.E."/>
        </authorList>
    </citation>
    <scope>NUCLEOTIDE SEQUENCE</scope>
    <source>
        <strain evidence="1">CBS 109366</strain>
    </source>
</reference>
<comment type="caution">
    <text evidence="1">The sequence shown here is derived from an EMBL/GenBank/DDBJ whole genome shotgun (WGS) entry which is preliminary data.</text>
</comment>
<organism evidence="1 2">
    <name type="scientific">Coemansia nantahalensis</name>
    <dbReference type="NCBI Taxonomy" id="2789366"/>
    <lineage>
        <taxon>Eukaryota</taxon>
        <taxon>Fungi</taxon>
        <taxon>Fungi incertae sedis</taxon>
        <taxon>Zoopagomycota</taxon>
        <taxon>Kickxellomycotina</taxon>
        <taxon>Kickxellomycetes</taxon>
        <taxon>Kickxellales</taxon>
        <taxon>Kickxellaceae</taxon>
        <taxon>Coemansia</taxon>
    </lineage>
</organism>
<evidence type="ECO:0000313" key="1">
    <source>
        <dbReference type="EMBL" id="KAJ2764235.1"/>
    </source>
</evidence>
<protein>
    <submittedName>
        <fullName evidence="1">Uncharacterized protein</fullName>
    </submittedName>
</protein>
<dbReference type="Proteomes" id="UP001140234">
    <property type="component" value="Unassembled WGS sequence"/>
</dbReference>
<sequence length="129" mass="14621">DNVVEGLTALLICIEMVPFAAAFLWSFPARVYKRRADTPRTPVRRAFMDTLNFADFFREAWYLLQWVAVPFTHRRPQEPHVDKNRFFRVDSNGEYGHAAAGSPIPLQQTALASQPPPPAALLGSLPRRT</sequence>
<evidence type="ECO:0000313" key="2">
    <source>
        <dbReference type="Proteomes" id="UP001140234"/>
    </source>
</evidence>
<dbReference type="EMBL" id="JANBUJ010002427">
    <property type="protein sequence ID" value="KAJ2764235.1"/>
    <property type="molecule type" value="Genomic_DNA"/>
</dbReference>
<feature type="non-terminal residue" evidence="1">
    <location>
        <position position="1"/>
    </location>
</feature>